<comment type="subcellular location">
    <subcellularLocation>
        <location evidence="1">Nucleus</location>
        <location evidence="1">Nucleolus</location>
    </subcellularLocation>
</comment>
<feature type="compositionally biased region" description="Acidic residues" evidence="5">
    <location>
        <begin position="947"/>
        <end position="962"/>
    </location>
</feature>
<protein>
    <recommendedName>
        <fullName evidence="6">S1 motif domain-containing protein</fullName>
    </recommendedName>
</protein>
<feature type="domain" description="S1 motif" evidence="6">
    <location>
        <begin position="578"/>
        <end position="632"/>
    </location>
</feature>
<accession>A0AAN7VKM4</accession>
<dbReference type="SUPFAM" id="SSF50249">
    <property type="entry name" value="Nucleic acid-binding proteins"/>
    <property type="match status" value="4"/>
</dbReference>
<dbReference type="Gene3D" id="1.25.40.10">
    <property type="entry name" value="Tetratricopeptide repeat domain"/>
    <property type="match status" value="2"/>
</dbReference>
<dbReference type="EMBL" id="JAVRBK010000003">
    <property type="protein sequence ID" value="KAK5647128.1"/>
    <property type="molecule type" value="Genomic_DNA"/>
</dbReference>
<comment type="caution">
    <text evidence="7">The sequence shown here is derived from an EMBL/GenBank/DDBJ whole genome shotgun (WGS) entry which is preliminary data.</text>
</comment>
<gene>
    <name evidence="7" type="ORF">RI129_005592</name>
</gene>
<evidence type="ECO:0000313" key="8">
    <source>
        <dbReference type="Proteomes" id="UP001329430"/>
    </source>
</evidence>
<feature type="domain" description="S1 motif" evidence="6">
    <location>
        <begin position="411"/>
        <end position="485"/>
    </location>
</feature>
<dbReference type="InterPro" id="IPR008847">
    <property type="entry name" value="Suf"/>
</dbReference>
<feature type="region of interest" description="Disordered" evidence="5">
    <location>
        <begin position="927"/>
        <end position="1021"/>
    </location>
</feature>
<dbReference type="GO" id="GO:0003723">
    <property type="term" value="F:RNA binding"/>
    <property type="evidence" value="ECO:0007669"/>
    <property type="project" value="TreeGrafter"/>
</dbReference>
<evidence type="ECO:0000256" key="5">
    <source>
        <dbReference type="SAM" id="MobiDB-lite"/>
    </source>
</evidence>
<evidence type="ECO:0000256" key="3">
    <source>
        <dbReference type="ARBA" id="ARBA00022737"/>
    </source>
</evidence>
<dbReference type="InterPro" id="IPR003029">
    <property type="entry name" value="S1_domain"/>
</dbReference>
<keyword evidence="3" id="KW-0677">Repeat</keyword>
<dbReference type="InterPro" id="IPR003107">
    <property type="entry name" value="HAT"/>
</dbReference>
<keyword evidence="8" id="KW-1185">Reference proteome</keyword>
<feature type="domain" description="S1 motif" evidence="6">
    <location>
        <begin position="65"/>
        <end position="152"/>
    </location>
</feature>
<evidence type="ECO:0000256" key="4">
    <source>
        <dbReference type="ARBA" id="ARBA00023242"/>
    </source>
</evidence>
<evidence type="ECO:0000259" key="6">
    <source>
        <dbReference type="PROSITE" id="PS50126"/>
    </source>
</evidence>
<dbReference type="GO" id="GO:0006364">
    <property type="term" value="P:rRNA processing"/>
    <property type="evidence" value="ECO:0007669"/>
    <property type="project" value="UniProtKB-KW"/>
</dbReference>
<dbReference type="Gene3D" id="2.40.50.140">
    <property type="entry name" value="Nucleic acid-binding proteins"/>
    <property type="match status" value="3"/>
</dbReference>
<feature type="compositionally biased region" description="Basic and acidic residues" evidence="5">
    <location>
        <begin position="933"/>
        <end position="943"/>
    </location>
</feature>
<organism evidence="7 8">
    <name type="scientific">Pyrocoelia pectoralis</name>
    <dbReference type="NCBI Taxonomy" id="417401"/>
    <lineage>
        <taxon>Eukaryota</taxon>
        <taxon>Metazoa</taxon>
        <taxon>Ecdysozoa</taxon>
        <taxon>Arthropoda</taxon>
        <taxon>Hexapoda</taxon>
        <taxon>Insecta</taxon>
        <taxon>Pterygota</taxon>
        <taxon>Neoptera</taxon>
        <taxon>Endopterygota</taxon>
        <taxon>Coleoptera</taxon>
        <taxon>Polyphaga</taxon>
        <taxon>Elateriformia</taxon>
        <taxon>Elateroidea</taxon>
        <taxon>Lampyridae</taxon>
        <taxon>Lampyrinae</taxon>
        <taxon>Pyrocoelia</taxon>
    </lineage>
</organism>
<dbReference type="InterPro" id="IPR045209">
    <property type="entry name" value="Rrp5"/>
</dbReference>
<dbReference type="PROSITE" id="PS50126">
    <property type="entry name" value="S1"/>
    <property type="match status" value="4"/>
</dbReference>
<dbReference type="Pfam" id="PF05843">
    <property type="entry name" value="Suf"/>
    <property type="match status" value="1"/>
</dbReference>
<dbReference type="InterPro" id="IPR011990">
    <property type="entry name" value="TPR-like_helical_dom_sf"/>
</dbReference>
<keyword evidence="4" id="KW-0539">Nucleus</keyword>
<evidence type="ECO:0000256" key="1">
    <source>
        <dbReference type="ARBA" id="ARBA00004604"/>
    </source>
</evidence>
<dbReference type="SMART" id="SM00386">
    <property type="entry name" value="HAT"/>
    <property type="match status" value="4"/>
</dbReference>
<dbReference type="PANTHER" id="PTHR23270">
    <property type="entry name" value="PROGRAMMED CELL DEATH PROTEIN 11 PRE-RRNA PROCESSING PROTEIN RRP5"/>
    <property type="match status" value="1"/>
</dbReference>
<dbReference type="PANTHER" id="PTHR23270:SF10">
    <property type="entry name" value="PROTEIN RRP5 HOMOLOG"/>
    <property type="match status" value="1"/>
</dbReference>
<reference evidence="7 8" key="1">
    <citation type="journal article" date="2024" name="Insects">
        <title>An Improved Chromosome-Level Genome Assembly of the Firefly Pyrocoelia pectoralis.</title>
        <authorList>
            <person name="Fu X."/>
            <person name="Meyer-Rochow V.B."/>
            <person name="Ballantyne L."/>
            <person name="Zhu X."/>
        </authorList>
    </citation>
    <scope>NUCLEOTIDE SEQUENCE [LARGE SCALE GENOMIC DNA]</scope>
    <source>
        <strain evidence="7">XCY_ONT2</strain>
    </source>
</reference>
<dbReference type="InterPro" id="IPR012340">
    <property type="entry name" value="NA-bd_OB-fold"/>
</dbReference>
<dbReference type="Proteomes" id="UP001329430">
    <property type="component" value="Chromosome 3"/>
</dbReference>
<evidence type="ECO:0000256" key="2">
    <source>
        <dbReference type="ARBA" id="ARBA00022552"/>
    </source>
</evidence>
<evidence type="ECO:0000313" key="7">
    <source>
        <dbReference type="EMBL" id="KAK5647128.1"/>
    </source>
</evidence>
<feature type="domain" description="S1 motif" evidence="6">
    <location>
        <begin position="773"/>
        <end position="834"/>
    </location>
</feature>
<proteinExistence type="predicted"/>
<dbReference type="SMART" id="SM00316">
    <property type="entry name" value="S1"/>
    <property type="match status" value="5"/>
</dbReference>
<dbReference type="GO" id="GO:0032040">
    <property type="term" value="C:small-subunit processome"/>
    <property type="evidence" value="ECO:0007669"/>
    <property type="project" value="TreeGrafter"/>
</dbReference>
<keyword evidence="2" id="KW-0698">rRNA processing</keyword>
<dbReference type="SUPFAM" id="SSF48452">
    <property type="entry name" value="TPR-like"/>
    <property type="match status" value="2"/>
</dbReference>
<name>A0AAN7VKM4_9COLE</name>
<sequence>MGTEEYFPRGKIQNAPEIKPFTKHANFLFDTNKRKSFDCEYDDNIKKPRLDEFLEDINYITIEEGMTILACIRSITTFSIEVELPGKMSGKIKITSISDPLTKILEEKVSNGFDDDNSVKLYKMFHVGQFIPTKVLLKESTEKGTKLSLSMSPSDIHRTWSYSKYRNGCIIWAAIEGRQDHGYQLNVGNDDCRIFLPYKNVSSGSSYDVGQSLWCIIKKSTIVSDVITLVVSVLDNNTKLNDDMEPFHLIPGTPVNFSVSKVVGCGLMGTFLKQQGGCIHESYLTTPLQNISDYSNGDHFKAYLLYIHPVTKHTYFTLRPTHSTAPKYEKDTILNCQIIKKMKAGVSLQLSDDALGFVSEKRLPKPGILNHNNAQRECRILDYRYMEQVYICSFDTNVIEKKNEDDDLKIGQLVNVQIVNIRVEGIAVKLGRIIGFIQNMHLADEPYNENVKKRFKVGTVIPAKIWSIRETGVHFTCKEMLLNMDTPSMSLDDVQIQKQYPGVVVKKIRKGILVVFFGDIRGMLFKYYLNKIFGNQSYDTFYEGEVVVPVVDKIENGLLCLTFNIPESQNIAPPLILGEYVSGIVTKSTSSGLNVTIPSRGTNGFIPVSHLSCNLSLTPSLLRTYKIGDQLDDLMCVRTNGPMLSLREGRRFKLRNIEVPKFSELNVGSLVRCSYLKSNETRVCVSALIAPTAMVLNLYNNELDVNHKFVYQQAISAKVRTFSREKKRIKLTARTNEVFDWSFEEAVDELEQYLYDVRRIQEHLSHVTKCYLGQQVDCEVKTVRKDYATLILQDNVEGIVMKHQCLENMKSGDKVQGIVLWVDVQRNLVIISLKDKQLSFKHDSNVKLNTSIKASVLFFNDDLAMAATENNCLIFMPNLSNNKILKIAPYIPTQNVNVTIKRLVDGMAIGIDQTFLKRFEKPNTTSLQITPEVDNKELIEDTKVSTSEDEATTSDDDSENGEDDKNVIKNLPRQIPQSKKLAPTLPGVEDYFANPTLVQSETSSDEDLPRERKSKKKKKLTAAERTEFIRQTEEKIRAKEIELADSTFEPESEEHFERLVAGNPNSSELWAKYIAYCVSNAEIHKARNIAKSALKRIDLKETEERYNIWITLLNLENSYGDKDSFNMAFEEAIRCNEDLRIYLDVIALFANSEKYAEMNEKIKKVKSKHKTNPKMWTSIARVYYKCRHLQDARNVHGSALKSVQSKADYVDLVVQFAIMEFNYGEKHHAEAMFETVLQSNPKRVDVWSTYVDQMVKKDNIDGARRVLERAVCQNIPPKKMKILFKKFKDLELKVGNEEGVQHVVDLAKQYLGNKF</sequence>